<dbReference type="AlphaFoldDB" id="A0AAE3EV64"/>
<dbReference type="EMBL" id="JAIRBC010000018">
    <property type="protein sequence ID" value="MCG2461622.1"/>
    <property type="molecule type" value="Genomic_DNA"/>
</dbReference>
<evidence type="ECO:0000313" key="1">
    <source>
        <dbReference type="EMBL" id="MCG2461622.1"/>
    </source>
</evidence>
<accession>A0AAE3EV64</accession>
<protein>
    <submittedName>
        <fullName evidence="1">Uncharacterized protein</fullName>
    </submittedName>
</protein>
<gene>
    <name evidence="1" type="ORF">K8352_12750</name>
</gene>
<dbReference type="RefSeq" id="WP_317902765.1">
    <property type="nucleotide sequence ID" value="NZ_JAIRBC010000018.1"/>
</dbReference>
<evidence type="ECO:0000313" key="2">
    <source>
        <dbReference type="Proteomes" id="UP001200642"/>
    </source>
</evidence>
<proteinExistence type="predicted"/>
<name>A0AAE3EV64_9FLAO</name>
<sequence>MDKVRTKPQSIKGMDFWVAKPIWPLIAEELGKRYSRSIEMSAGILSKSDIIPYEK</sequence>
<dbReference type="Proteomes" id="UP001200642">
    <property type="component" value="Unassembled WGS sequence"/>
</dbReference>
<keyword evidence="2" id="KW-1185">Reference proteome</keyword>
<organism evidence="1 2">
    <name type="scientific">Cerina litoralis</name>
    <dbReference type="NCBI Taxonomy" id="2874477"/>
    <lineage>
        <taxon>Bacteria</taxon>
        <taxon>Pseudomonadati</taxon>
        <taxon>Bacteroidota</taxon>
        <taxon>Flavobacteriia</taxon>
        <taxon>Flavobacteriales</taxon>
        <taxon>Flavobacteriaceae</taxon>
        <taxon>Cerina</taxon>
    </lineage>
</organism>
<comment type="caution">
    <text evidence="1">The sequence shown here is derived from an EMBL/GenBank/DDBJ whole genome shotgun (WGS) entry which is preliminary data.</text>
</comment>
<reference evidence="1" key="1">
    <citation type="submission" date="2023-02" db="EMBL/GenBank/DDBJ databases">
        <title>Genome of Flavobacteriaceae gen. nov. sp. strain F89.</title>
        <authorList>
            <person name="Wang Y."/>
        </authorList>
    </citation>
    <scope>NUCLEOTIDE SEQUENCE</scope>
    <source>
        <strain evidence="1">F89</strain>
    </source>
</reference>